<evidence type="ECO:0000313" key="3">
    <source>
        <dbReference type="Proteomes" id="UP000654345"/>
    </source>
</evidence>
<keyword evidence="1" id="KW-0472">Membrane</keyword>
<dbReference type="Gene3D" id="2.130.10.10">
    <property type="entry name" value="YVTN repeat-like/Quinoprotein amine dehydrogenase"/>
    <property type="match status" value="1"/>
</dbReference>
<dbReference type="Proteomes" id="UP000654345">
    <property type="component" value="Unassembled WGS sequence"/>
</dbReference>
<sequence length="382" mass="41309">MQAQYLKGSKVLTVVIFLSILGLLALLCLSHFFILSRAISTVQPTLPKVVAHRANNYKQISSIALPNASSLVFDGAYLDEAESRYYLADRDNKSIDVLDLKTNTFLYSISGPFTGEEHNKNGPNHVLRVAPDLLAVSNGDGTVVFLSTQTKQVVGITPKLGELRADAMAFDEADHLLAVVNGDDEIPVVSFIDTSKVSQNEFPMTRLTFPEAATTGDTRGLDDIEFADGRFFLSVTGASTHPYGAVYVLQHDTSTKKTTRRREYSLPYVCNPNGLAMGAHAQLGLACSTGNSQILDLKTGKAVLVPNTDSGDFVAYTHEHFFFANSNELSTDSATLAITKADGQLIQQIALTDKSHNVTASPTTGKIYVPQQGLGIVIYGQQ</sequence>
<reference evidence="2 3" key="1">
    <citation type="journal article" date="2021" name="Int. J. Syst. Evol. Microbiol.">
        <title>Reticulibacter mediterranei gen. nov., sp. nov., within the new family Reticulibacteraceae fam. nov., and Ktedonospora formicarum gen. nov., sp. nov., Ktedonobacter robiniae sp. nov., Dictyobacter formicarum sp. nov. and Dictyobacter arantiisoli sp. nov., belonging to the class Ktedonobacteria.</title>
        <authorList>
            <person name="Yabe S."/>
            <person name="Zheng Y."/>
            <person name="Wang C.M."/>
            <person name="Sakai Y."/>
            <person name="Abe K."/>
            <person name="Yokota A."/>
            <person name="Donadio S."/>
            <person name="Cavaletti L."/>
            <person name="Monciardini P."/>
        </authorList>
    </citation>
    <scope>NUCLEOTIDE SEQUENCE [LARGE SCALE GENOMIC DNA]</scope>
    <source>
        <strain evidence="2 3">SOSP1-30</strain>
    </source>
</reference>
<name>A0ABQ3UYZ8_9CHLR</name>
<dbReference type="EMBL" id="BNJG01000002">
    <property type="protein sequence ID" value="GHO58106.1"/>
    <property type="molecule type" value="Genomic_DNA"/>
</dbReference>
<dbReference type="RefSeq" id="WP_201374375.1">
    <property type="nucleotide sequence ID" value="NZ_BNJG01000002.1"/>
</dbReference>
<protein>
    <submittedName>
        <fullName evidence="2">Uncharacterized protein</fullName>
    </submittedName>
</protein>
<organism evidence="2 3">
    <name type="scientific">Ktedonobacter robiniae</name>
    <dbReference type="NCBI Taxonomy" id="2778365"/>
    <lineage>
        <taxon>Bacteria</taxon>
        <taxon>Bacillati</taxon>
        <taxon>Chloroflexota</taxon>
        <taxon>Ktedonobacteria</taxon>
        <taxon>Ktedonobacterales</taxon>
        <taxon>Ktedonobacteraceae</taxon>
        <taxon>Ktedonobacter</taxon>
    </lineage>
</organism>
<gene>
    <name evidence="2" type="ORF">KSB_65810</name>
</gene>
<feature type="transmembrane region" description="Helical" evidence="1">
    <location>
        <begin position="12"/>
        <end position="34"/>
    </location>
</feature>
<evidence type="ECO:0000256" key="1">
    <source>
        <dbReference type="SAM" id="Phobius"/>
    </source>
</evidence>
<dbReference type="InterPro" id="IPR015943">
    <property type="entry name" value="WD40/YVTN_repeat-like_dom_sf"/>
</dbReference>
<evidence type="ECO:0000313" key="2">
    <source>
        <dbReference type="EMBL" id="GHO58106.1"/>
    </source>
</evidence>
<keyword evidence="1" id="KW-1133">Transmembrane helix</keyword>
<dbReference type="SUPFAM" id="SSF51004">
    <property type="entry name" value="C-terminal (heme d1) domain of cytochrome cd1-nitrite reductase"/>
    <property type="match status" value="1"/>
</dbReference>
<dbReference type="InterPro" id="IPR011048">
    <property type="entry name" value="Haem_d1_sf"/>
</dbReference>
<proteinExistence type="predicted"/>
<comment type="caution">
    <text evidence="2">The sequence shown here is derived from an EMBL/GenBank/DDBJ whole genome shotgun (WGS) entry which is preliminary data.</text>
</comment>
<keyword evidence="1" id="KW-0812">Transmembrane</keyword>
<accession>A0ABQ3UYZ8</accession>
<keyword evidence="3" id="KW-1185">Reference proteome</keyword>